<feature type="region of interest" description="G4" evidence="7">
    <location>
        <begin position="136"/>
        <end position="139"/>
    </location>
</feature>
<dbReference type="NCBIfam" id="TIGR00436">
    <property type="entry name" value="era"/>
    <property type="match status" value="1"/>
</dbReference>
<keyword evidence="6" id="KW-1003">Cell membrane</keyword>
<evidence type="ECO:0000256" key="6">
    <source>
        <dbReference type="HAMAP-Rule" id="MF_00367"/>
    </source>
</evidence>
<organism evidence="11 12">
    <name type="scientific">Ectothiorhodospira mobilis</name>
    <dbReference type="NCBI Taxonomy" id="195064"/>
    <lineage>
        <taxon>Bacteria</taxon>
        <taxon>Pseudomonadati</taxon>
        <taxon>Pseudomonadota</taxon>
        <taxon>Gammaproteobacteria</taxon>
        <taxon>Chromatiales</taxon>
        <taxon>Ectothiorhodospiraceae</taxon>
        <taxon>Ectothiorhodospira</taxon>
    </lineage>
</organism>
<dbReference type="AlphaFoldDB" id="A0A1I4RS30"/>
<dbReference type="HAMAP" id="MF_00367">
    <property type="entry name" value="GTPase_Era"/>
    <property type="match status" value="1"/>
</dbReference>
<dbReference type="GO" id="GO:0043024">
    <property type="term" value="F:ribosomal small subunit binding"/>
    <property type="evidence" value="ECO:0007669"/>
    <property type="project" value="TreeGrafter"/>
</dbReference>
<evidence type="ECO:0000256" key="5">
    <source>
        <dbReference type="ARBA" id="ARBA00023134"/>
    </source>
</evidence>
<evidence type="ECO:0000256" key="7">
    <source>
        <dbReference type="PROSITE-ProRule" id="PRU01050"/>
    </source>
</evidence>
<dbReference type="NCBIfam" id="NF000908">
    <property type="entry name" value="PRK00089.1"/>
    <property type="match status" value="1"/>
</dbReference>
<evidence type="ECO:0000256" key="8">
    <source>
        <dbReference type="RuleBase" id="RU003761"/>
    </source>
</evidence>
<dbReference type="Pfam" id="PF01926">
    <property type="entry name" value="MMR_HSR1"/>
    <property type="match status" value="1"/>
</dbReference>
<dbReference type="InterPro" id="IPR015946">
    <property type="entry name" value="KH_dom-like_a/b"/>
</dbReference>
<dbReference type="InterPro" id="IPR030388">
    <property type="entry name" value="G_ERA_dom"/>
</dbReference>
<dbReference type="Gene3D" id="3.40.50.300">
    <property type="entry name" value="P-loop containing nucleotide triphosphate hydrolases"/>
    <property type="match status" value="1"/>
</dbReference>
<evidence type="ECO:0000259" key="9">
    <source>
        <dbReference type="PROSITE" id="PS50823"/>
    </source>
</evidence>
<dbReference type="SUPFAM" id="SSF54814">
    <property type="entry name" value="Prokaryotic type KH domain (KH-domain type II)"/>
    <property type="match status" value="1"/>
</dbReference>
<dbReference type="EMBL" id="FOUO01000009">
    <property type="protein sequence ID" value="SFM55018.1"/>
    <property type="molecule type" value="Genomic_DNA"/>
</dbReference>
<dbReference type="PROSITE" id="PS50823">
    <property type="entry name" value="KH_TYPE_2"/>
    <property type="match status" value="1"/>
</dbReference>
<reference evidence="11 12" key="1">
    <citation type="submission" date="2016-10" db="EMBL/GenBank/DDBJ databases">
        <authorList>
            <person name="de Groot N.N."/>
        </authorList>
    </citation>
    <scope>NUCLEOTIDE SEQUENCE [LARGE SCALE GENOMIC DNA]</scope>
    <source>
        <strain evidence="11 12">DSM 4180</strain>
    </source>
</reference>
<dbReference type="GO" id="GO:0000028">
    <property type="term" value="P:ribosomal small subunit assembly"/>
    <property type="evidence" value="ECO:0007669"/>
    <property type="project" value="TreeGrafter"/>
</dbReference>
<dbReference type="PRINTS" id="PR00326">
    <property type="entry name" value="GTP1OBG"/>
</dbReference>
<dbReference type="PANTHER" id="PTHR42698">
    <property type="entry name" value="GTPASE ERA"/>
    <property type="match status" value="1"/>
</dbReference>
<gene>
    <name evidence="6" type="primary">era</name>
    <name evidence="11" type="ORF">SAMN05421721_10959</name>
</gene>
<dbReference type="SUPFAM" id="SSF52540">
    <property type="entry name" value="P-loop containing nucleoside triphosphate hydrolases"/>
    <property type="match status" value="1"/>
</dbReference>
<protein>
    <recommendedName>
        <fullName evidence="2 6">GTPase Era</fullName>
    </recommendedName>
</protein>
<dbReference type="NCBIfam" id="TIGR00231">
    <property type="entry name" value="small_GTP"/>
    <property type="match status" value="1"/>
</dbReference>
<dbReference type="Proteomes" id="UP000199556">
    <property type="component" value="Unassembled WGS sequence"/>
</dbReference>
<dbReference type="InterPro" id="IPR004044">
    <property type="entry name" value="KH_dom_type_2"/>
</dbReference>
<feature type="domain" description="Era-type G" evidence="10">
    <location>
        <begin position="19"/>
        <end position="187"/>
    </location>
</feature>
<dbReference type="STRING" id="195064.SAMN05421721_10959"/>
<keyword evidence="6" id="KW-0963">Cytoplasm</keyword>
<feature type="binding site" evidence="6">
    <location>
        <begin position="136"/>
        <end position="139"/>
    </location>
    <ligand>
        <name>GTP</name>
        <dbReference type="ChEBI" id="CHEBI:37565"/>
    </ligand>
</feature>
<dbReference type="RefSeq" id="WP_244887905.1">
    <property type="nucleotide sequence ID" value="NZ_FOUO01000009.1"/>
</dbReference>
<dbReference type="InterPro" id="IPR027417">
    <property type="entry name" value="P-loop_NTPase"/>
</dbReference>
<dbReference type="InterPro" id="IPR006073">
    <property type="entry name" value="GTP-bd"/>
</dbReference>
<dbReference type="PANTHER" id="PTHR42698:SF1">
    <property type="entry name" value="GTPASE ERA, MITOCHONDRIAL"/>
    <property type="match status" value="1"/>
</dbReference>
<keyword evidence="6" id="KW-0690">Ribosome biogenesis</keyword>
<evidence type="ECO:0000259" key="10">
    <source>
        <dbReference type="PROSITE" id="PS51713"/>
    </source>
</evidence>
<evidence type="ECO:0000256" key="1">
    <source>
        <dbReference type="ARBA" id="ARBA00007921"/>
    </source>
</evidence>
<feature type="domain" description="KH type-2" evidence="9">
    <location>
        <begin position="210"/>
        <end position="294"/>
    </location>
</feature>
<feature type="region of interest" description="G2" evidence="7">
    <location>
        <begin position="53"/>
        <end position="57"/>
    </location>
</feature>
<keyword evidence="6" id="KW-0472">Membrane</keyword>
<evidence type="ECO:0000313" key="12">
    <source>
        <dbReference type="Proteomes" id="UP000199556"/>
    </source>
</evidence>
<dbReference type="InterPro" id="IPR009019">
    <property type="entry name" value="KH_sf_prok-type"/>
</dbReference>
<accession>A0A1I4RS30</accession>
<evidence type="ECO:0000256" key="2">
    <source>
        <dbReference type="ARBA" id="ARBA00020484"/>
    </source>
</evidence>
<keyword evidence="6" id="KW-0699">rRNA-binding</keyword>
<proteinExistence type="inferred from homology"/>
<evidence type="ECO:0000313" key="11">
    <source>
        <dbReference type="EMBL" id="SFM55018.1"/>
    </source>
</evidence>
<sequence length="312" mass="34893">MNMQDQPAGTPPEPQGGTRCGYVAIVGRPNVGKSTLLNHLVGEKIAAASRKAQTTRHRIRGLITRGPDQLVLVDTPGMDPDAPKLLGKVLNRTAEAALHDVDAVIFVVEADRWLAADEAMAQLLEDCGRPLVLVVNKVDRLKDKGRLLPFIDRLRRRLEFSEVVPLSALKGMNVEPLVEALMARLPPGPHLFPEDEITDRPQRFRVAEVIREQLLERLGQEVPYATSVDVERWEEKGDVVHIDAVIWVERENQKAIVVGKGGRMIKAVGMGARHELEALLERRVMLRLWTKVRESWQGDLEGIRRMGIDVDP</sequence>
<dbReference type="GO" id="GO:0005525">
    <property type="term" value="F:GTP binding"/>
    <property type="evidence" value="ECO:0007669"/>
    <property type="project" value="UniProtKB-UniRule"/>
</dbReference>
<dbReference type="InterPro" id="IPR005662">
    <property type="entry name" value="GTPase_Era-like"/>
</dbReference>
<keyword evidence="12" id="KW-1185">Reference proteome</keyword>
<dbReference type="GO" id="GO:0005829">
    <property type="term" value="C:cytosol"/>
    <property type="evidence" value="ECO:0007669"/>
    <property type="project" value="TreeGrafter"/>
</dbReference>
<evidence type="ECO:0000256" key="3">
    <source>
        <dbReference type="ARBA" id="ARBA00022741"/>
    </source>
</evidence>
<evidence type="ECO:0000256" key="4">
    <source>
        <dbReference type="ARBA" id="ARBA00022884"/>
    </source>
</evidence>
<dbReference type="Pfam" id="PF07650">
    <property type="entry name" value="KH_2"/>
    <property type="match status" value="1"/>
</dbReference>
<dbReference type="GO" id="GO:0070181">
    <property type="term" value="F:small ribosomal subunit rRNA binding"/>
    <property type="evidence" value="ECO:0007669"/>
    <property type="project" value="UniProtKB-UniRule"/>
</dbReference>
<dbReference type="PROSITE" id="PS51713">
    <property type="entry name" value="G_ERA"/>
    <property type="match status" value="1"/>
</dbReference>
<comment type="similarity">
    <text evidence="1 6 7 8">Belongs to the TRAFAC class TrmE-Era-EngA-EngB-Septin-like GTPase superfamily. Era GTPase family.</text>
</comment>
<dbReference type="GO" id="GO:0005886">
    <property type="term" value="C:plasma membrane"/>
    <property type="evidence" value="ECO:0007669"/>
    <property type="project" value="UniProtKB-SubCell"/>
</dbReference>
<keyword evidence="5 6" id="KW-0342">GTP-binding</keyword>
<feature type="region of interest" description="G5" evidence="7">
    <location>
        <begin position="166"/>
        <end position="168"/>
    </location>
</feature>
<comment type="subcellular location">
    <subcellularLocation>
        <location evidence="6">Cytoplasm</location>
    </subcellularLocation>
    <subcellularLocation>
        <location evidence="6">Cell membrane</location>
        <topology evidence="6">Peripheral membrane protein</topology>
    </subcellularLocation>
</comment>
<dbReference type="CDD" id="cd04163">
    <property type="entry name" value="Era"/>
    <property type="match status" value="1"/>
</dbReference>
<dbReference type="Gene3D" id="3.30.300.20">
    <property type="match status" value="1"/>
</dbReference>
<dbReference type="InterPro" id="IPR005225">
    <property type="entry name" value="Small_GTP-bd"/>
</dbReference>
<feature type="region of interest" description="G3" evidence="7">
    <location>
        <begin position="74"/>
        <end position="77"/>
    </location>
</feature>
<feature type="binding site" evidence="6">
    <location>
        <begin position="27"/>
        <end position="34"/>
    </location>
    <ligand>
        <name>GTP</name>
        <dbReference type="ChEBI" id="CHEBI:37565"/>
    </ligand>
</feature>
<comment type="subunit">
    <text evidence="6">Monomer.</text>
</comment>
<feature type="binding site" evidence="6">
    <location>
        <begin position="74"/>
        <end position="78"/>
    </location>
    <ligand>
        <name>GTP</name>
        <dbReference type="ChEBI" id="CHEBI:37565"/>
    </ligand>
</feature>
<feature type="region of interest" description="G1" evidence="7">
    <location>
        <begin position="27"/>
        <end position="34"/>
    </location>
</feature>
<dbReference type="GO" id="GO:0003924">
    <property type="term" value="F:GTPase activity"/>
    <property type="evidence" value="ECO:0007669"/>
    <property type="project" value="UniProtKB-UniRule"/>
</dbReference>
<keyword evidence="3 6" id="KW-0547">Nucleotide-binding</keyword>
<dbReference type="CDD" id="cd22534">
    <property type="entry name" value="KH-II_Era"/>
    <property type="match status" value="1"/>
</dbReference>
<comment type="function">
    <text evidence="6">An essential GTPase that binds both GDP and GTP, with rapid nucleotide exchange. Plays a role in 16S rRNA processing and 30S ribosomal subunit biogenesis and possibly also in cell cycle regulation and energy metabolism.</text>
</comment>
<name>A0A1I4RS30_ECTMO</name>
<keyword evidence="4 6" id="KW-0694">RNA-binding</keyword>